<accession>A0ABY2CSJ7</accession>
<name>A0ABY2CSJ7_METMH</name>
<sequence>MILRTPPPPRIGWHYDTYFLAQLNKTKKQATAS</sequence>
<reference evidence="1 2" key="1">
    <citation type="submission" date="2019-03" db="EMBL/GenBank/DDBJ databases">
        <title>Systems level insights into methane cycling in arid and semi-arid ecosystems.</title>
        <authorList>
            <person name="Kalyuzhnaya M."/>
        </authorList>
    </citation>
    <scope>NUCLEOTIDE SEQUENCE [LARGE SCALE GENOMIC DNA]</scope>
    <source>
        <strain evidence="1 2">S-1</strain>
    </source>
</reference>
<gene>
    <name evidence="1" type="ORF">EDE11_101180</name>
</gene>
<comment type="caution">
    <text evidence="1">The sequence shown here is derived from an EMBL/GenBank/DDBJ whole genome shotgun (WGS) entry which is preliminary data.</text>
</comment>
<dbReference type="Proteomes" id="UP000295649">
    <property type="component" value="Unassembled WGS sequence"/>
</dbReference>
<organism evidence="1 2">
    <name type="scientific">Methylomonas methanica</name>
    <dbReference type="NCBI Taxonomy" id="421"/>
    <lineage>
        <taxon>Bacteria</taxon>
        <taxon>Pseudomonadati</taxon>
        <taxon>Pseudomonadota</taxon>
        <taxon>Gammaproteobacteria</taxon>
        <taxon>Methylococcales</taxon>
        <taxon>Methylococcaceae</taxon>
        <taxon>Methylomonas</taxon>
    </lineage>
</organism>
<evidence type="ECO:0000313" key="2">
    <source>
        <dbReference type="Proteomes" id="UP000295649"/>
    </source>
</evidence>
<proteinExistence type="predicted"/>
<protein>
    <submittedName>
        <fullName evidence="1">Uncharacterized protein</fullName>
    </submittedName>
</protein>
<keyword evidence="2" id="KW-1185">Reference proteome</keyword>
<dbReference type="EMBL" id="SMCN01000001">
    <property type="protein sequence ID" value="TCV88390.1"/>
    <property type="molecule type" value="Genomic_DNA"/>
</dbReference>
<evidence type="ECO:0000313" key="1">
    <source>
        <dbReference type="EMBL" id="TCV88390.1"/>
    </source>
</evidence>